<evidence type="ECO:0000256" key="2">
    <source>
        <dbReference type="ARBA" id="ARBA00023015"/>
    </source>
</evidence>
<comment type="subcellular location">
    <subcellularLocation>
        <location evidence="1">Cytoplasm</location>
    </subcellularLocation>
</comment>
<dbReference type="GO" id="GO:0003700">
    <property type="term" value="F:DNA-binding transcription factor activity"/>
    <property type="evidence" value="ECO:0007669"/>
    <property type="project" value="InterPro"/>
</dbReference>
<dbReference type="InterPro" id="IPR055166">
    <property type="entry name" value="Transc_reg_Sar_Rot_HTH"/>
</dbReference>
<keyword evidence="4" id="KW-0804">Transcription</keyword>
<dbReference type="GO" id="GO:0003677">
    <property type="term" value="F:DNA binding"/>
    <property type="evidence" value="ECO:0007669"/>
    <property type="project" value="UniProtKB-KW"/>
</dbReference>
<evidence type="ECO:0000256" key="5">
    <source>
        <dbReference type="ARBA" id="ARBA00046337"/>
    </source>
</evidence>
<dbReference type="PRINTS" id="PR00598">
    <property type="entry name" value="HTHMARR"/>
</dbReference>
<name>A0A1H9ZYF2_9FIRM</name>
<dbReference type="EMBL" id="FOHU01000002">
    <property type="protein sequence ID" value="SES86800.1"/>
    <property type="molecule type" value="Genomic_DNA"/>
</dbReference>
<sequence>MRNYYLQINEYVEKLVENIIIHDKKGLVVKGTSLSVIELLILKKLGNVQEKKMYEMIEALNIDRNSFVTYINKLQQKQYIMKRKSRKDKRVQVLSLTEKGKELTAEIVKKEKEMLYSILNDFSFNEEKAILKFLVKLDMLNKEKNRN</sequence>
<dbReference type="Proteomes" id="UP000199568">
    <property type="component" value="Unassembled WGS sequence"/>
</dbReference>
<evidence type="ECO:0000256" key="6">
    <source>
        <dbReference type="ARBA" id="ARBA00047188"/>
    </source>
</evidence>
<evidence type="ECO:0000256" key="4">
    <source>
        <dbReference type="ARBA" id="ARBA00023163"/>
    </source>
</evidence>
<dbReference type="InterPro" id="IPR036388">
    <property type="entry name" value="WH-like_DNA-bd_sf"/>
</dbReference>
<keyword evidence="2" id="KW-0805">Transcription regulation</keyword>
<evidence type="ECO:0000313" key="10">
    <source>
        <dbReference type="Proteomes" id="UP000199568"/>
    </source>
</evidence>
<feature type="domain" description="HTH marR-type" evidence="8">
    <location>
        <begin position="1"/>
        <end position="139"/>
    </location>
</feature>
<proteinExistence type="inferred from homology"/>
<dbReference type="PANTHER" id="PTHR42756:SF1">
    <property type="entry name" value="TRANSCRIPTIONAL REPRESSOR OF EMRAB OPERON"/>
    <property type="match status" value="1"/>
</dbReference>
<organism evidence="9 10">
    <name type="scientific">Natronincola peptidivorans</name>
    <dbReference type="NCBI Taxonomy" id="426128"/>
    <lineage>
        <taxon>Bacteria</taxon>
        <taxon>Bacillati</taxon>
        <taxon>Bacillota</taxon>
        <taxon>Clostridia</taxon>
        <taxon>Peptostreptococcales</taxon>
        <taxon>Natronincolaceae</taxon>
        <taxon>Natronincola</taxon>
    </lineage>
</organism>
<evidence type="ECO:0000256" key="7">
    <source>
        <dbReference type="ARBA" id="ARBA00047207"/>
    </source>
</evidence>
<dbReference type="Pfam" id="PF22381">
    <property type="entry name" value="Staph_reg_Sar_Rot"/>
    <property type="match status" value="1"/>
</dbReference>
<evidence type="ECO:0000259" key="8">
    <source>
        <dbReference type="PROSITE" id="PS50995"/>
    </source>
</evidence>
<evidence type="ECO:0000256" key="1">
    <source>
        <dbReference type="ARBA" id="ARBA00004496"/>
    </source>
</evidence>
<reference evidence="9 10" key="1">
    <citation type="submission" date="2016-10" db="EMBL/GenBank/DDBJ databases">
        <authorList>
            <person name="de Groot N.N."/>
        </authorList>
    </citation>
    <scope>NUCLEOTIDE SEQUENCE [LARGE SCALE GENOMIC DNA]</scope>
    <source>
        <strain evidence="9 10">DSM 18979</strain>
    </source>
</reference>
<evidence type="ECO:0000313" key="9">
    <source>
        <dbReference type="EMBL" id="SES86800.1"/>
    </source>
</evidence>
<dbReference type="OrthoDB" id="1953397at2"/>
<dbReference type="SUPFAM" id="SSF46785">
    <property type="entry name" value="Winged helix' DNA-binding domain"/>
    <property type="match status" value="1"/>
</dbReference>
<protein>
    <recommendedName>
        <fullName evidence="6">HTH-type transcriptional regulator SarZ</fullName>
    </recommendedName>
    <alternativeName>
        <fullName evidence="7">Staphylococcal accessory regulator Z</fullName>
    </alternativeName>
</protein>
<dbReference type="SMART" id="SM00347">
    <property type="entry name" value="HTH_MARR"/>
    <property type="match status" value="1"/>
</dbReference>
<dbReference type="PANTHER" id="PTHR42756">
    <property type="entry name" value="TRANSCRIPTIONAL REGULATOR, MARR"/>
    <property type="match status" value="1"/>
</dbReference>
<dbReference type="Gene3D" id="1.10.10.10">
    <property type="entry name" value="Winged helix-like DNA-binding domain superfamily/Winged helix DNA-binding domain"/>
    <property type="match status" value="1"/>
</dbReference>
<evidence type="ECO:0000256" key="3">
    <source>
        <dbReference type="ARBA" id="ARBA00023125"/>
    </source>
</evidence>
<dbReference type="InterPro" id="IPR036390">
    <property type="entry name" value="WH_DNA-bd_sf"/>
</dbReference>
<keyword evidence="3 9" id="KW-0238">DNA-binding</keyword>
<dbReference type="STRING" id="426128.SAMN05660297_00781"/>
<dbReference type="RefSeq" id="WP_090439608.1">
    <property type="nucleotide sequence ID" value="NZ_FOHU01000002.1"/>
</dbReference>
<comment type="similarity">
    <text evidence="5">Belongs to the SarZ family.</text>
</comment>
<dbReference type="AlphaFoldDB" id="A0A1H9ZYF2"/>
<keyword evidence="10" id="KW-1185">Reference proteome</keyword>
<gene>
    <name evidence="9" type="ORF">SAMN05660297_00781</name>
</gene>
<dbReference type="InterPro" id="IPR000835">
    <property type="entry name" value="HTH_MarR-typ"/>
</dbReference>
<dbReference type="PROSITE" id="PS50995">
    <property type="entry name" value="HTH_MARR_2"/>
    <property type="match status" value="1"/>
</dbReference>
<dbReference type="GO" id="GO:0005737">
    <property type="term" value="C:cytoplasm"/>
    <property type="evidence" value="ECO:0007669"/>
    <property type="project" value="UniProtKB-SubCell"/>
</dbReference>
<accession>A0A1H9ZYF2</accession>